<reference evidence="1 2" key="1">
    <citation type="submission" date="2007-03" db="EMBL/GenBank/DDBJ databases">
        <authorList>
            <person name="Heidelberg J."/>
        </authorList>
    </citation>
    <scope>NUCLEOTIDE SEQUENCE [LARGE SCALE GENOMIC DNA]</scope>
    <source>
        <strain evidence="2">ATCC 39541 / Classical Ogawa 395 / O395</strain>
    </source>
</reference>
<dbReference type="InterPro" id="IPR032811">
    <property type="entry name" value="Put_conjugal_transfer"/>
</dbReference>
<dbReference type="PATRIC" id="fig|345073.21.peg.3318"/>
<accession>A0A0H3AFD6</accession>
<dbReference type="AlphaFoldDB" id="A0A0H3AFD6"/>
<evidence type="ECO:0000313" key="2">
    <source>
        <dbReference type="Proteomes" id="UP000000249"/>
    </source>
</evidence>
<dbReference type="Gene3D" id="2.40.160.60">
    <property type="entry name" value="Outer membrane protein transport protein (OMPP1/FadL/TodX)"/>
    <property type="match status" value="1"/>
</dbReference>
<protein>
    <recommendedName>
        <fullName evidence="3">TraF protein</fullName>
    </recommendedName>
</protein>
<organism evidence="1 2">
    <name type="scientific">Vibrio cholerae serotype O1 (strain ATCC 39541 / Classical Ogawa 395 / O395)</name>
    <dbReference type="NCBI Taxonomy" id="345073"/>
    <lineage>
        <taxon>Bacteria</taxon>
        <taxon>Pseudomonadati</taxon>
        <taxon>Pseudomonadota</taxon>
        <taxon>Gammaproteobacteria</taxon>
        <taxon>Vibrionales</taxon>
        <taxon>Vibrionaceae</taxon>
        <taxon>Vibrio</taxon>
    </lineage>
</organism>
<dbReference type="Pfam" id="PF13729">
    <property type="entry name" value="TraF_2"/>
    <property type="match status" value="1"/>
</dbReference>
<name>A0A0H3AFD6_VIBC3</name>
<gene>
    <name evidence="1" type="ordered locus">VC0395_0674</name>
</gene>
<dbReference type="eggNOG" id="ENOG502Z8UB">
    <property type="taxonomic scope" value="Bacteria"/>
</dbReference>
<evidence type="ECO:0000313" key="1">
    <source>
        <dbReference type="EMBL" id="ABQ19104.1"/>
    </source>
</evidence>
<sequence>MSLYFLGKNHSCINLVYGITQNEVGNGMNIQTKSTLAVVMAMAFSSSALASNLLMDARGAGMGNTGVSTADYLLAPYYNPALTAVYRKNDSFGILLPSIGLRAEDKDESLKTIDDLQDSIEQFERAGVGAATQENVDQLNRYLDQLADDKPLAVTAGIGIAVALPLDAVSLNFFTRGYAEVIAKANVAAKSGNSVNEVKTRYESSDVDLTAFGYTEVGLAVGKQVVLGGQTVALGVTPKVQQLRTYQDNASVKSFDLDDYDKSEVKDNAFNLDMGAVWLIDQYRVGIVAKDLFAKDIQTQNRNNTYKLDTQIAVSGSYVSDFFIAAVDLDLTKQRRFNGDNDDTQFMRFGVEGNAWGWAQLRAGYEVDLQNSLDNSVSVGLGVSPWDVVSLDLAGSYAGDNQFGLSANLAFTF</sequence>
<evidence type="ECO:0008006" key="3">
    <source>
        <dbReference type="Google" id="ProtNLM"/>
    </source>
</evidence>
<dbReference type="KEGG" id="vco:VC0395_0674"/>
<proteinExistence type="predicted"/>
<dbReference type="KEGG" id="vcr:VC395_A0576"/>
<dbReference type="Proteomes" id="UP000000249">
    <property type="component" value="Chromosome 2"/>
</dbReference>
<dbReference type="EMBL" id="CP000626">
    <property type="protein sequence ID" value="ABQ19104.1"/>
    <property type="molecule type" value="Genomic_DNA"/>
</dbReference>